<dbReference type="Pfam" id="PF00005">
    <property type="entry name" value="ABC_tran"/>
    <property type="match status" value="1"/>
</dbReference>
<dbReference type="GO" id="GO:0005524">
    <property type="term" value="F:ATP binding"/>
    <property type="evidence" value="ECO:0007669"/>
    <property type="project" value="UniProtKB-KW"/>
</dbReference>
<keyword evidence="7" id="KW-1185">Reference proteome</keyword>
<protein>
    <submittedName>
        <fullName evidence="6">ABC transporter ATP-binding protein</fullName>
    </submittedName>
</protein>
<reference evidence="6" key="1">
    <citation type="journal article" date="2014" name="Int. J. Syst. Evol. Microbiol.">
        <title>Complete genome sequence of Corynebacterium casei LMG S-19264T (=DSM 44701T), isolated from a smear-ripened cheese.</title>
        <authorList>
            <consortium name="US DOE Joint Genome Institute (JGI-PGF)"/>
            <person name="Walter F."/>
            <person name="Albersmeier A."/>
            <person name="Kalinowski J."/>
            <person name="Ruckert C."/>
        </authorList>
    </citation>
    <scope>NUCLEOTIDE SEQUENCE</scope>
    <source>
        <strain evidence="6">CGMCC 1.12919</strain>
    </source>
</reference>
<name>A0A916TY51_9HYPH</name>
<keyword evidence="4 6" id="KW-0067">ATP-binding</keyword>
<dbReference type="PANTHER" id="PTHR42788:SF13">
    <property type="entry name" value="ALIPHATIC SULFONATES IMPORT ATP-BINDING PROTEIN SSUB"/>
    <property type="match status" value="1"/>
</dbReference>
<dbReference type="InterPro" id="IPR003439">
    <property type="entry name" value="ABC_transporter-like_ATP-bd"/>
</dbReference>
<evidence type="ECO:0000313" key="7">
    <source>
        <dbReference type="Proteomes" id="UP000637002"/>
    </source>
</evidence>
<organism evidence="6 7">
    <name type="scientific">Chelatococcus reniformis</name>
    <dbReference type="NCBI Taxonomy" id="1494448"/>
    <lineage>
        <taxon>Bacteria</taxon>
        <taxon>Pseudomonadati</taxon>
        <taxon>Pseudomonadota</taxon>
        <taxon>Alphaproteobacteria</taxon>
        <taxon>Hyphomicrobiales</taxon>
        <taxon>Chelatococcaceae</taxon>
        <taxon>Chelatococcus</taxon>
    </lineage>
</organism>
<evidence type="ECO:0000259" key="5">
    <source>
        <dbReference type="PROSITE" id="PS50893"/>
    </source>
</evidence>
<dbReference type="GO" id="GO:0016887">
    <property type="term" value="F:ATP hydrolysis activity"/>
    <property type="evidence" value="ECO:0007669"/>
    <property type="project" value="InterPro"/>
</dbReference>
<keyword evidence="3" id="KW-0547">Nucleotide-binding</keyword>
<dbReference type="Gene3D" id="3.40.50.300">
    <property type="entry name" value="P-loop containing nucleotide triphosphate hydrolases"/>
    <property type="match status" value="1"/>
</dbReference>
<proteinExistence type="inferred from homology"/>
<dbReference type="PROSITE" id="PS50893">
    <property type="entry name" value="ABC_TRANSPORTER_2"/>
    <property type="match status" value="1"/>
</dbReference>
<dbReference type="AlphaFoldDB" id="A0A916TY51"/>
<comment type="similarity">
    <text evidence="1">Belongs to the ABC transporter superfamily.</text>
</comment>
<keyword evidence="2" id="KW-0813">Transport</keyword>
<accession>A0A916TY51</accession>
<dbReference type="EMBL" id="BMGG01000001">
    <property type="protein sequence ID" value="GGC50234.1"/>
    <property type="molecule type" value="Genomic_DNA"/>
</dbReference>
<dbReference type="Proteomes" id="UP000637002">
    <property type="component" value="Unassembled WGS sequence"/>
</dbReference>
<dbReference type="SUPFAM" id="SSF52540">
    <property type="entry name" value="P-loop containing nucleoside triphosphate hydrolases"/>
    <property type="match status" value="1"/>
</dbReference>
<sequence length="281" mass="30743">MARMTFPVNERGPPLVEASRVTVAYEGSKGEQIVALDGIDLKIAAGEFVCLLGPSGSGKTTLLKILGGFQLPSLGGALYRGKQLAAPTSQLVMIFQEPNLFPWLTVERNVAFGPRMSGRYRAGTAARIDDLLMTVGLHEARARYPHQLSGGMRQRTAIARALATEPEALLLDEPFSALDVALRRRMQRFVRSLWETRRTTMVMVTHSIEEALLCAERIVVLGGRPSRIVEDLDASSPALKDRYSPAFADTQRKLEALIDPFEDDIGDAQEPAGAVARAMPR</sequence>
<gene>
    <name evidence="6" type="ORF">GCM10010994_06680</name>
</gene>
<evidence type="ECO:0000313" key="6">
    <source>
        <dbReference type="EMBL" id="GGC50234.1"/>
    </source>
</evidence>
<dbReference type="InterPro" id="IPR003593">
    <property type="entry name" value="AAA+_ATPase"/>
</dbReference>
<dbReference type="PANTHER" id="PTHR42788">
    <property type="entry name" value="TAURINE IMPORT ATP-BINDING PROTEIN-RELATED"/>
    <property type="match status" value="1"/>
</dbReference>
<reference evidence="6" key="2">
    <citation type="submission" date="2020-09" db="EMBL/GenBank/DDBJ databases">
        <authorList>
            <person name="Sun Q."/>
            <person name="Zhou Y."/>
        </authorList>
    </citation>
    <scope>NUCLEOTIDE SEQUENCE</scope>
    <source>
        <strain evidence="6">CGMCC 1.12919</strain>
    </source>
</reference>
<evidence type="ECO:0000256" key="2">
    <source>
        <dbReference type="ARBA" id="ARBA00022448"/>
    </source>
</evidence>
<evidence type="ECO:0000256" key="4">
    <source>
        <dbReference type="ARBA" id="ARBA00022840"/>
    </source>
</evidence>
<dbReference type="SMART" id="SM00382">
    <property type="entry name" value="AAA"/>
    <property type="match status" value="1"/>
</dbReference>
<evidence type="ECO:0000256" key="1">
    <source>
        <dbReference type="ARBA" id="ARBA00005417"/>
    </source>
</evidence>
<dbReference type="CDD" id="cd03293">
    <property type="entry name" value="ABC_NrtD_SsuB_transporters"/>
    <property type="match status" value="1"/>
</dbReference>
<evidence type="ECO:0000256" key="3">
    <source>
        <dbReference type="ARBA" id="ARBA00022741"/>
    </source>
</evidence>
<feature type="domain" description="ABC transporter" evidence="5">
    <location>
        <begin position="16"/>
        <end position="248"/>
    </location>
</feature>
<comment type="caution">
    <text evidence="6">The sequence shown here is derived from an EMBL/GenBank/DDBJ whole genome shotgun (WGS) entry which is preliminary data.</text>
</comment>
<dbReference type="InterPro" id="IPR050166">
    <property type="entry name" value="ABC_transporter_ATP-bind"/>
</dbReference>
<dbReference type="InterPro" id="IPR027417">
    <property type="entry name" value="P-loop_NTPase"/>
</dbReference>